<dbReference type="EMBL" id="JAIWYP010000014">
    <property type="protein sequence ID" value="KAH3707207.1"/>
    <property type="molecule type" value="Genomic_DNA"/>
</dbReference>
<gene>
    <name evidence="1" type="ORF">DPMN_066606</name>
</gene>
<keyword evidence="2" id="KW-1185">Reference proteome</keyword>
<organism evidence="1 2">
    <name type="scientific">Dreissena polymorpha</name>
    <name type="common">Zebra mussel</name>
    <name type="synonym">Mytilus polymorpha</name>
    <dbReference type="NCBI Taxonomy" id="45954"/>
    <lineage>
        <taxon>Eukaryota</taxon>
        <taxon>Metazoa</taxon>
        <taxon>Spiralia</taxon>
        <taxon>Lophotrochozoa</taxon>
        <taxon>Mollusca</taxon>
        <taxon>Bivalvia</taxon>
        <taxon>Autobranchia</taxon>
        <taxon>Heteroconchia</taxon>
        <taxon>Euheterodonta</taxon>
        <taxon>Imparidentia</taxon>
        <taxon>Neoheterodontei</taxon>
        <taxon>Myida</taxon>
        <taxon>Dreissenoidea</taxon>
        <taxon>Dreissenidae</taxon>
        <taxon>Dreissena</taxon>
    </lineage>
</organism>
<protein>
    <submittedName>
        <fullName evidence="1">Uncharacterized protein</fullName>
    </submittedName>
</protein>
<dbReference type="Proteomes" id="UP000828390">
    <property type="component" value="Unassembled WGS sequence"/>
</dbReference>
<evidence type="ECO:0000313" key="1">
    <source>
        <dbReference type="EMBL" id="KAH3707207.1"/>
    </source>
</evidence>
<accession>A0A9D4BT08</accession>
<sequence>MAEAAEDGRSSDIPGAQWYCRHHENNTPLQYEEESKEICIVMSWLGHEPSCRQKRRDCYSEYARLLSAYLE</sequence>
<reference evidence="1" key="2">
    <citation type="submission" date="2020-11" db="EMBL/GenBank/DDBJ databases">
        <authorList>
            <person name="McCartney M.A."/>
            <person name="Auch B."/>
            <person name="Kono T."/>
            <person name="Mallez S."/>
            <person name="Becker A."/>
            <person name="Gohl D.M."/>
            <person name="Silverstein K.A.T."/>
            <person name="Koren S."/>
            <person name="Bechman K.B."/>
            <person name="Herman A."/>
            <person name="Abrahante J.E."/>
            <person name="Garbe J."/>
        </authorList>
    </citation>
    <scope>NUCLEOTIDE SEQUENCE</scope>
    <source>
        <strain evidence="1">Duluth1</strain>
        <tissue evidence="1">Whole animal</tissue>
    </source>
</reference>
<proteinExistence type="predicted"/>
<comment type="caution">
    <text evidence="1">The sequence shown here is derived from an EMBL/GenBank/DDBJ whole genome shotgun (WGS) entry which is preliminary data.</text>
</comment>
<dbReference type="AlphaFoldDB" id="A0A9D4BT08"/>
<name>A0A9D4BT08_DREPO</name>
<evidence type="ECO:0000313" key="2">
    <source>
        <dbReference type="Proteomes" id="UP000828390"/>
    </source>
</evidence>
<reference evidence="1" key="1">
    <citation type="journal article" date="2019" name="bioRxiv">
        <title>The Genome of the Zebra Mussel, Dreissena polymorpha: A Resource for Invasive Species Research.</title>
        <authorList>
            <person name="McCartney M.A."/>
            <person name="Auch B."/>
            <person name="Kono T."/>
            <person name="Mallez S."/>
            <person name="Zhang Y."/>
            <person name="Obille A."/>
            <person name="Becker A."/>
            <person name="Abrahante J.E."/>
            <person name="Garbe J."/>
            <person name="Badalamenti J.P."/>
            <person name="Herman A."/>
            <person name="Mangelson H."/>
            <person name="Liachko I."/>
            <person name="Sullivan S."/>
            <person name="Sone E.D."/>
            <person name="Koren S."/>
            <person name="Silverstein K.A.T."/>
            <person name="Beckman K.B."/>
            <person name="Gohl D.M."/>
        </authorList>
    </citation>
    <scope>NUCLEOTIDE SEQUENCE</scope>
    <source>
        <strain evidence="1">Duluth1</strain>
        <tissue evidence="1">Whole animal</tissue>
    </source>
</reference>